<feature type="transmembrane region" description="Helical" evidence="10">
    <location>
        <begin position="79"/>
        <end position="104"/>
    </location>
</feature>
<comment type="caution">
    <text evidence="11">The sequence shown here is derived from an EMBL/GenBank/DDBJ whole genome shotgun (WGS) entry which is preliminary data.</text>
</comment>
<keyword evidence="1 10" id="KW-1003">Cell membrane</keyword>
<evidence type="ECO:0000256" key="7">
    <source>
        <dbReference type="ARBA" id="ARBA00023136"/>
    </source>
</evidence>
<dbReference type="Proteomes" id="UP001050975">
    <property type="component" value="Unassembled WGS sequence"/>
</dbReference>
<keyword evidence="4 10" id="KW-0812">Transmembrane</keyword>
<proteinExistence type="inferred from homology"/>
<evidence type="ECO:0000256" key="9">
    <source>
        <dbReference type="ARBA" id="ARBA00023264"/>
    </source>
</evidence>
<dbReference type="GO" id="GO:0008654">
    <property type="term" value="P:phospholipid biosynthetic process"/>
    <property type="evidence" value="ECO:0007669"/>
    <property type="project" value="UniProtKB-UniRule"/>
</dbReference>
<dbReference type="AlphaFoldDB" id="A0AAV3XNL4"/>
<comment type="pathway">
    <text evidence="10">Lipid metabolism; phospholipid metabolism.</text>
</comment>
<keyword evidence="3 10" id="KW-0808">Transferase</keyword>
<evidence type="ECO:0000256" key="2">
    <source>
        <dbReference type="ARBA" id="ARBA00022516"/>
    </source>
</evidence>
<evidence type="ECO:0000256" key="1">
    <source>
        <dbReference type="ARBA" id="ARBA00022475"/>
    </source>
</evidence>
<evidence type="ECO:0000256" key="5">
    <source>
        <dbReference type="ARBA" id="ARBA00022989"/>
    </source>
</evidence>
<evidence type="ECO:0000313" key="12">
    <source>
        <dbReference type="Proteomes" id="UP001050975"/>
    </source>
</evidence>
<evidence type="ECO:0000256" key="4">
    <source>
        <dbReference type="ARBA" id="ARBA00022692"/>
    </source>
</evidence>
<dbReference type="HAMAP" id="MF_01043">
    <property type="entry name" value="PlsY"/>
    <property type="match status" value="1"/>
</dbReference>
<dbReference type="EC" id="2.3.1.275" evidence="10"/>
<dbReference type="InterPro" id="IPR003811">
    <property type="entry name" value="G3P_acylTferase_PlsY"/>
</dbReference>
<dbReference type="PANTHER" id="PTHR30309">
    <property type="entry name" value="INNER MEMBRANE PROTEIN YGIH"/>
    <property type="match status" value="1"/>
</dbReference>
<evidence type="ECO:0000256" key="3">
    <source>
        <dbReference type="ARBA" id="ARBA00022679"/>
    </source>
</evidence>
<keyword evidence="6 10" id="KW-0443">Lipid metabolism</keyword>
<dbReference type="PANTHER" id="PTHR30309:SF0">
    <property type="entry name" value="GLYCEROL-3-PHOSPHATE ACYLTRANSFERASE-RELATED"/>
    <property type="match status" value="1"/>
</dbReference>
<comment type="catalytic activity">
    <reaction evidence="10">
        <text>an acyl phosphate + sn-glycerol 3-phosphate = a 1-acyl-sn-glycero-3-phosphate + phosphate</text>
        <dbReference type="Rhea" id="RHEA:34075"/>
        <dbReference type="ChEBI" id="CHEBI:43474"/>
        <dbReference type="ChEBI" id="CHEBI:57597"/>
        <dbReference type="ChEBI" id="CHEBI:57970"/>
        <dbReference type="ChEBI" id="CHEBI:59918"/>
        <dbReference type="EC" id="2.3.1.275"/>
    </reaction>
</comment>
<dbReference type="GO" id="GO:0043772">
    <property type="term" value="F:acyl-phosphate glycerol-3-phosphate acyltransferase activity"/>
    <property type="evidence" value="ECO:0007669"/>
    <property type="project" value="UniProtKB-UniRule"/>
</dbReference>
<dbReference type="RefSeq" id="WP_226591969.1">
    <property type="nucleotide sequence ID" value="NZ_BLAY01000213.1"/>
</dbReference>
<organism evidence="11 12">
    <name type="scientific">Microseira wollei NIES-4236</name>
    <dbReference type="NCBI Taxonomy" id="2530354"/>
    <lineage>
        <taxon>Bacteria</taxon>
        <taxon>Bacillati</taxon>
        <taxon>Cyanobacteriota</taxon>
        <taxon>Cyanophyceae</taxon>
        <taxon>Oscillatoriophycideae</taxon>
        <taxon>Aerosakkonematales</taxon>
        <taxon>Aerosakkonemataceae</taxon>
        <taxon>Microseira</taxon>
    </lineage>
</organism>
<comment type="function">
    <text evidence="10">Catalyzes the transfer of an acyl group from acyl-phosphate (acyl-PO(4)) to glycerol-3-phosphate (G3P) to form lysophosphatidic acid (LPA). This enzyme utilizes acyl-phosphate as fatty acyl donor, but not acyl-CoA or acyl-ACP.</text>
</comment>
<keyword evidence="5 10" id="KW-1133">Transmembrane helix</keyword>
<keyword evidence="7 10" id="KW-0472">Membrane</keyword>
<evidence type="ECO:0000313" key="11">
    <source>
        <dbReference type="EMBL" id="GET43296.1"/>
    </source>
</evidence>
<sequence>MILSDWLVYLLLLLLAYLLGSFPTGYLAARILKGIDIREQGSGSIGATNVLRTLGKGPAIVVLLLDAAKGALAISLAHFAFSFAVAGLLSLPWLVALAGLAAVFGHSWPIWLNFKGGKSVATSLGILLAMSWQVGLATFGVFAFFLAISRIVSLSSIAAAIAVSLLMILLHQPLPYQLFAIAAGLYVIWRHRSNISRLLAGTEPQIGQKLAPDPQPPA</sequence>
<evidence type="ECO:0000256" key="8">
    <source>
        <dbReference type="ARBA" id="ARBA00023209"/>
    </source>
</evidence>
<evidence type="ECO:0000256" key="6">
    <source>
        <dbReference type="ARBA" id="ARBA00023098"/>
    </source>
</evidence>
<comment type="subcellular location">
    <subcellularLocation>
        <location evidence="10">Cell membrane</location>
        <topology evidence="10">Multi-pass membrane protein</topology>
    </subcellularLocation>
</comment>
<feature type="transmembrane region" description="Helical" evidence="10">
    <location>
        <begin position="6"/>
        <end position="29"/>
    </location>
</feature>
<name>A0AAV3XNL4_9CYAN</name>
<dbReference type="GO" id="GO:0005886">
    <property type="term" value="C:plasma membrane"/>
    <property type="evidence" value="ECO:0007669"/>
    <property type="project" value="UniProtKB-SubCell"/>
</dbReference>
<dbReference type="EMBL" id="BLAY01000213">
    <property type="protein sequence ID" value="GET43296.1"/>
    <property type="molecule type" value="Genomic_DNA"/>
</dbReference>
<protein>
    <recommendedName>
        <fullName evidence="10">Glycerol-3-phosphate acyltransferase</fullName>
    </recommendedName>
    <alternativeName>
        <fullName evidence="10">Acyl-PO4 G3P acyltransferase</fullName>
    </alternativeName>
    <alternativeName>
        <fullName evidence="10">Acyl-phosphate--glycerol-3-phosphate acyltransferase</fullName>
    </alternativeName>
    <alternativeName>
        <fullName evidence="10">G3P acyltransferase</fullName>
        <shortName evidence="10">GPAT</shortName>
        <ecNumber evidence="10">2.3.1.275</ecNumber>
    </alternativeName>
    <alternativeName>
        <fullName evidence="10">Lysophosphatidic acid synthase</fullName>
        <shortName evidence="10">LPA synthase</shortName>
    </alternativeName>
</protein>
<feature type="transmembrane region" description="Helical" evidence="10">
    <location>
        <begin position="151"/>
        <end position="168"/>
    </location>
</feature>
<feature type="transmembrane region" description="Helical" evidence="10">
    <location>
        <begin position="124"/>
        <end position="146"/>
    </location>
</feature>
<dbReference type="Pfam" id="PF02660">
    <property type="entry name" value="G3P_acyltransf"/>
    <property type="match status" value="1"/>
</dbReference>
<accession>A0AAV3XNL4</accession>
<comment type="subunit">
    <text evidence="10">Probably interacts with PlsX.</text>
</comment>
<evidence type="ECO:0000256" key="10">
    <source>
        <dbReference type="HAMAP-Rule" id="MF_01043"/>
    </source>
</evidence>
<keyword evidence="12" id="KW-1185">Reference proteome</keyword>
<dbReference type="NCBIfam" id="TIGR00023">
    <property type="entry name" value="glycerol-3-phosphate 1-O-acyltransferase PlsY"/>
    <property type="match status" value="1"/>
</dbReference>
<dbReference type="SMART" id="SM01207">
    <property type="entry name" value="G3P_acyltransf"/>
    <property type="match status" value="1"/>
</dbReference>
<gene>
    <name evidence="10" type="primary">plsY</name>
    <name evidence="11" type="ORF">MiSe_81180</name>
</gene>
<reference evidence="11" key="1">
    <citation type="submission" date="2019-10" db="EMBL/GenBank/DDBJ databases">
        <title>Draft genome sequece of Microseira wollei NIES-4236.</title>
        <authorList>
            <person name="Yamaguchi H."/>
            <person name="Suzuki S."/>
            <person name="Kawachi M."/>
        </authorList>
    </citation>
    <scope>NUCLEOTIDE SEQUENCE</scope>
    <source>
        <strain evidence="11">NIES-4236</strain>
    </source>
</reference>
<keyword evidence="2 10" id="KW-0444">Lipid biosynthesis</keyword>
<comment type="similarity">
    <text evidence="10">Belongs to the PlsY family.</text>
</comment>
<keyword evidence="9 10" id="KW-1208">Phospholipid metabolism</keyword>
<keyword evidence="8 10" id="KW-0594">Phospholipid biosynthesis</keyword>